<name>A0A1M5Y6U7_9CLOT</name>
<feature type="transmembrane region" description="Helical" evidence="1">
    <location>
        <begin position="251"/>
        <end position="279"/>
    </location>
</feature>
<feature type="transmembrane region" description="Helical" evidence="1">
    <location>
        <begin position="31"/>
        <end position="51"/>
    </location>
</feature>
<keyword evidence="1" id="KW-1133">Transmembrane helix</keyword>
<sequence length="284" mass="31854">MKKGYVDYNVGVKYIMIFVIELLIRTCLETVYLAGMIILIGLFLGVLRNSAIRNFQRSFGSKALMITGVIGVPIHEVSHAIFALIFGHKIKKIKLFQKPDENGVMGYVQHSYKQGSIYQQIGNFFIGIAPIFGGIFSIIALMRIIIPQAYADFISILVKSFKVTVLNKSTIEAMINSYIGLLKVIFSLQNFKNPYFYIFIFVAICISSHISLSSADIRGASRGLGLVFIILFILNILDLSKYILGINLIRYNILVTGILMVAVILSIITYLISFVLSVIKHKYD</sequence>
<reference evidence="2 3" key="1">
    <citation type="submission" date="2016-11" db="EMBL/GenBank/DDBJ databases">
        <authorList>
            <person name="Jaros S."/>
            <person name="Januszkiewicz K."/>
            <person name="Wedrychowicz H."/>
        </authorList>
    </citation>
    <scope>NUCLEOTIDE SEQUENCE [LARGE SCALE GENOMIC DNA]</scope>
    <source>
        <strain evidence="2 3">DSM 8605</strain>
    </source>
</reference>
<organism evidence="2 3">
    <name type="scientific">Clostridium grantii DSM 8605</name>
    <dbReference type="NCBI Taxonomy" id="1121316"/>
    <lineage>
        <taxon>Bacteria</taxon>
        <taxon>Bacillati</taxon>
        <taxon>Bacillota</taxon>
        <taxon>Clostridia</taxon>
        <taxon>Eubacteriales</taxon>
        <taxon>Clostridiaceae</taxon>
        <taxon>Clostridium</taxon>
    </lineage>
</organism>
<proteinExistence type="predicted"/>
<feature type="transmembrane region" description="Helical" evidence="1">
    <location>
        <begin position="224"/>
        <end position="245"/>
    </location>
</feature>
<protein>
    <submittedName>
        <fullName evidence="2">Peptidase M50B-like</fullName>
    </submittedName>
</protein>
<evidence type="ECO:0000313" key="2">
    <source>
        <dbReference type="EMBL" id="SHI07213.1"/>
    </source>
</evidence>
<keyword evidence="3" id="KW-1185">Reference proteome</keyword>
<dbReference type="InterPro" id="IPR049500">
    <property type="entry name" value="Peptidase_M50B-like"/>
</dbReference>
<feature type="transmembrane region" description="Helical" evidence="1">
    <location>
        <begin position="195"/>
        <end position="212"/>
    </location>
</feature>
<feature type="transmembrane region" description="Helical" evidence="1">
    <location>
        <begin position="63"/>
        <end position="86"/>
    </location>
</feature>
<feature type="transmembrane region" description="Helical" evidence="1">
    <location>
        <begin position="121"/>
        <end position="146"/>
    </location>
</feature>
<keyword evidence="1" id="KW-0812">Transmembrane</keyword>
<keyword evidence="1" id="KW-0472">Membrane</keyword>
<dbReference type="Proteomes" id="UP000184447">
    <property type="component" value="Unassembled WGS sequence"/>
</dbReference>
<evidence type="ECO:0000256" key="1">
    <source>
        <dbReference type="SAM" id="Phobius"/>
    </source>
</evidence>
<evidence type="ECO:0000313" key="3">
    <source>
        <dbReference type="Proteomes" id="UP000184447"/>
    </source>
</evidence>
<gene>
    <name evidence="2" type="ORF">SAMN02745207_04208</name>
</gene>
<dbReference type="EMBL" id="FQXM01000055">
    <property type="protein sequence ID" value="SHI07213.1"/>
    <property type="molecule type" value="Genomic_DNA"/>
</dbReference>
<dbReference type="Pfam" id="PF13398">
    <property type="entry name" value="Peptidase_M50B"/>
    <property type="match status" value="1"/>
</dbReference>
<accession>A0A1M5Y6U7</accession>
<dbReference type="AlphaFoldDB" id="A0A1M5Y6U7"/>